<evidence type="ECO:0000256" key="1">
    <source>
        <dbReference type="SAM" id="MobiDB-lite"/>
    </source>
</evidence>
<evidence type="ECO:0000313" key="3">
    <source>
        <dbReference type="Proteomes" id="UP000829354"/>
    </source>
</evidence>
<protein>
    <submittedName>
        <fullName evidence="2">Uncharacterized protein</fullName>
    </submittedName>
</protein>
<accession>A0AAE9EBB1</accession>
<dbReference type="AlphaFoldDB" id="A0AAE9EBB1"/>
<reference evidence="2 3" key="1">
    <citation type="submission" date="2022-04" db="EMBL/GenBank/DDBJ databases">
        <title>Chromosome-level reference genomes for two strains of Caenorhabditis briggsae: an improved platform for comparative genomics.</title>
        <authorList>
            <person name="Stevens L."/>
            <person name="Andersen E."/>
        </authorList>
    </citation>
    <scope>NUCLEOTIDE SEQUENCE [LARGE SCALE GENOMIC DNA]</scope>
    <source>
        <strain evidence="2">VX34</strain>
        <tissue evidence="2">Whole-organism</tissue>
    </source>
</reference>
<name>A0AAE9EBB1_CAEBR</name>
<dbReference type="Proteomes" id="UP000829354">
    <property type="component" value="Chromosome II"/>
</dbReference>
<feature type="region of interest" description="Disordered" evidence="1">
    <location>
        <begin position="1"/>
        <end position="20"/>
    </location>
</feature>
<sequence length="89" mass="10367">MNFADEAENGHRKDSEVTSNFWLEPGQIPEKTDIKADQNLTMVRWTAVFEQVPTRIWPFSVQKLNTFDFCPDVTSRHPSSCTWKDLSDF</sequence>
<keyword evidence="3" id="KW-1185">Reference proteome</keyword>
<dbReference type="EMBL" id="CP092621">
    <property type="protein sequence ID" value="UMM16403.1"/>
    <property type="molecule type" value="Genomic_DNA"/>
</dbReference>
<proteinExistence type="predicted"/>
<evidence type="ECO:0000313" key="2">
    <source>
        <dbReference type="EMBL" id="UMM16403.1"/>
    </source>
</evidence>
<gene>
    <name evidence="2" type="ORF">L5515_013425</name>
</gene>
<organism evidence="2 3">
    <name type="scientific">Caenorhabditis briggsae</name>
    <dbReference type="NCBI Taxonomy" id="6238"/>
    <lineage>
        <taxon>Eukaryota</taxon>
        <taxon>Metazoa</taxon>
        <taxon>Ecdysozoa</taxon>
        <taxon>Nematoda</taxon>
        <taxon>Chromadorea</taxon>
        <taxon>Rhabditida</taxon>
        <taxon>Rhabditina</taxon>
        <taxon>Rhabditomorpha</taxon>
        <taxon>Rhabditoidea</taxon>
        <taxon>Rhabditidae</taxon>
        <taxon>Peloderinae</taxon>
        <taxon>Caenorhabditis</taxon>
    </lineage>
</organism>